<name>A0A226D349_FOLCA</name>
<dbReference type="OrthoDB" id="269227at2759"/>
<feature type="region of interest" description="Disordered" evidence="6">
    <location>
        <begin position="965"/>
        <end position="985"/>
    </location>
</feature>
<keyword evidence="4" id="KW-0274">FAD</keyword>
<dbReference type="InterPro" id="IPR012132">
    <property type="entry name" value="GMC_OxRdtase"/>
</dbReference>
<evidence type="ECO:0000256" key="1">
    <source>
        <dbReference type="ARBA" id="ARBA00001974"/>
    </source>
</evidence>
<dbReference type="InterPro" id="IPR007867">
    <property type="entry name" value="GMC_OxRtase_C"/>
</dbReference>
<dbReference type="PANTHER" id="PTHR11552">
    <property type="entry name" value="GLUCOSE-METHANOL-CHOLINE GMC OXIDOREDUCTASE"/>
    <property type="match status" value="1"/>
</dbReference>
<feature type="region of interest" description="Disordered" evidence="6">
    <location>
        <begin position="997"/>
        <end position="1021"/>
    </location>
</feature>
<dbReference type="EMBL" id="LNIX01000041">
    <property type="protein sequence ID" value="OXA39091.1"/>
    <property type="molecule type" value="Genomic_DNA"/>
</dbReference>
<dbReference type="InterPro" id="IPR036188">
    <property type="entry name" value="FAD/NAD-bd_sf"/>
</dbReference>
<protein>
    <submittedName>
        <fullName evidence="9">Glucose dehydrogenase [FAD, quinone]</fullName>
    </submittedName>
</protein>
<dbReference type="Pfam" id="PF05199">
    <property type="entry name" value="GMC_oxred_C"/>
    <property type="match status" value="1"/>
</dbReference>
<comment type="caution">
    <text evidence="9">The sequence shown here is derived from an EMBL/GenBank/DDBJ whole genome shotgun (WGS) entry which is preliminary data.</text>
</comment>
<dbReference type="InterPro" id="IPR027424">
    <property type="entry name" value="Glucose_Oxidase_domain_2"/>
</dbReference>
<organism evidence="9 10">
    <name type="scientific">Folsomia candida</name>
    <name type="common">Springtail</name>
    <dbReference type="NCBI Taxonomy" id="158441"/>
    <lineage>
        <taxon>Eukaryota</taxon>
        <taxon>Metazoa</taxon>
        <taxon>Ecdysozoa</taxon>
        <taxon>Arthropoda</taxon>
        <taxon>Hexapoda</taxon>
        <taxon>Collembola</taxon>
        <taxon>Entomobryomorpha</taxon>
        <taxon>Isotomoidea</taxon>
        <taxon>Isotomidae</taxon>
        <taxon>Proisotominae</taxon>
        <taxon>Folsomia</taxon>
    </lineage>
</organism>
<evidence type="ECO:0000256" key="7">
    <source>
        <dbReference type="SAM" id="Phobius"/>
    </source>
</evidence>
<accession>A0A226D349</accession>
<dbReference type="PANTHER" id="PTHR11552:SF147">
    <property type="entry name" value="CHOLINE DEHYDROGENASE, MITOCHONDRIAL"/>
    <property type="match status" value="1"/>
</dbReference>
<comment type="cofactor">
    <cofactor evidence="1">
        <name>FAD</name>
        <dbReference type="ChEBI" id="CHEBI:57692"/>
    </cofactor>
</comment>
<dbReference type="Proteomes" id="UP000198287">
    <property type="component" value="Unassembled WGS sequence"/>
</dbReference>
<reference evidence="9 10" key="1">
    <citation type="submission" date="2015-12" db="EMBL/GenBank/DDBJ databases">
        <title>The genome of Folsomia candida.</title>
        <authorList>
            <person name="Faddeeva A."/>
            <person name="Derks M.F."/>
            <person name="Anvar Y."/>
            <person name="Smit S."/>
            <person name="Van Straalen N."/>
            <person name="Roelofs D."/>
        </authorList>
    </citation>
    <scope>NUCLEOTIDE SEQUENCE [LARGE SCALE GENOMIC DNA]</scope>
    <source>
        <strain evidence="9 10">VU population</strain>
        <tissue evidence="9">Whole body</tissue>
    </source>
</reference>
<proteinExistence type="inferred from homology"/>
<dbReference type="GO" id="GO:0016614">
    <property type="term" value="F:oxidoreductase activity, acting on CH-OH group of donors"/>
    <property type="evidence" value="ECO:0007669"/>
    <property type="project" value="InterPro"/>
</dbReference>
<comment type="similarity">
    <text evidence="2">Belongs to the GMC oxidoreductase family.</text>
</comment>
<dbReference type="AlphaFoldDB" id="A0A226D349"/>
<feature type="compositionally biased region" description="Low complexity" evidence="6">
    <location>
        <begin position="999"/>
        <end position="1011"/>
    </location>
</feature>
<keyword evidence="7" id="KW-0812">Transmembrane</keyword>
<evidence type="ECO:0000313" key="10">
    <source>
        <dbReference type="Proteomes" id="UP000198287"/>
    </source>
</evidence>
<evidence type="ECO:0000259" key="8">
    <source>
        <dbReference type="PROSITE" id="PS00624"/>
    </source>
</evidence>
<feature type="domain" description="Glucose-methanol-choline oxidoreductase N-terminal" evidence="8">
    <location>
        <begin position="260"/>
        <end position="274"/>
    </location>
</feature>
<evidence type="ECO:0000256" key="5">
    <source>
        <dbReference type="ARBA" id="ARBA00023002"/>
    </source>
</evidence>
<dbReference type="Gene3D" id="3.50.50.60">
    <property type="entry name" value="FAD/NAD(P)-binding domain"/>
    <property type="match status" value="2"/>
</dbReference>
<dbReference type="InterPro" id="IPR000172">
    <property type="entry name" value="GMC_OxRdtase_N"/>
</dbReference>
<evidence type="ECO:0000256" key="4">
    <source>
        <dbReference type="ARBA" id="ARBA00022827"/>
    </source>
</evidence>
<feature type="transmembrane region" description="Helical" evidence="7">
    <location>
        <begin position="12"/>
        <end position="35"/>
    </location>
</feature>
<dbReference type="PROSITE" id="PS00624">
    <property type="entry name" value="GMC_OXRED_2"/>
    <property type="match status" value="1"/>
</dbReference>
<evidence type="ECO:0000313" key="9">
    <source>
        <dbReference type="EMBL" id="OXA39091.1"/>
    </source>
</evidence>
<dbReference type="Gene3D" id="3.30.560.10">
    <property type="entry name" value="Glucose Oxidase, domain 3"/>
    <property type="match status" value="2"/>
</dbReference>
<keyword evidence="7" id="KW-0472">Membrane</keyword>
<dbReference type="Pfam" id="PF00732">
    <property type="entry name" value="GMC_oxred_N"/>
    <property type="match status" value="2"/>
</dbReference>
<dbReference type="SUPFAM" id="SSF51905">
    <property type="entry name" value="FAD/NAD(P)-binding domain"/>
    <property type="match status" value="1"/>
</dbReference>
<keyword evidence="3" id="KW-0285">Flavoprotein</keyword>
<sequence length="1093" mass="120717">MGVLLQNVRQGLNLLFTPVLYYGVMASVALQLATWEKGDRTQDKFQDQYQNQGDKFDFIIVGGGTAGSVLANRLSQQYNILLLEAGGEPSPLQFVPGFARAIVNHPQVDWSYMTVAQKKACAFSPLRRSTWSSGRTLGGSGSLDFLTYLRGNPEDFNNWGRITGDPSWKYDNLLKHFQKAEDLVANSTDRFDYVYSTIKKGERQAPLKAFLDPVGKRKSLTIRKFAIKFRADNTAYGVEYERHGEKHLVYANREVILSAGSVGSPKILMLSGIGPKRHLEEFGVKPLVNLPVGQNLQDHVGTYLGPFFINEPLTFAKDRDITAESYVEYGGQGTGPLSYTGFTATGLIASLYAKGRGEATWPDLQISLFPTTVDKSFSADLAHTHALNPETLKKYYSHAIGKHSFHVWVNVARPAGRGEIRLASRNPANPLVINPKYLEDPWDLDVKAGVDGLKKALRLIEGSTTFQNIGGRFTSEILPGCESTKFRSDEYFECYLRHFTVSAYNPVGTCAMGLKDSLFAVVDSKLRVLGVTGLRVVDASIMPAIVSGGTAAPTIAIAEKAADMILSHWSHHVPQELDDILNAEVTSLAQGGQQQNHIFNSIADSGTAQSENVAKLEKPINSFLLKGSDLSPLTTTKITTMSTLSASSTSNNVMKYMSPFSVTIKTSSPTPIPKIKVSTSTTTKAPFSFLNFVTSTLATTSATTTTPAPKTMATMPTSKPVMLFNMDVNSPTHMSFPIVSSTTRKPTHEESVSESLLKTYVAGTSAPSGGLETTTISSYIPPKIVSTDFSQIRQIYPEIPTTYRPEIVMIDPDNESILEGGDRTKSTPMAKVMTQFKIEPAIEEASTTKPIMYQIVGNVGQIQNQQTVPSYQYHPIIANSPPRYHRQQQFYQSTPAFFRMAPPPAQQQTVISTSTTSPQVAVPFNFNFPESELEIPDFDRFTRHHQNQNGNRYLEKPIKIHTHQHPGKVVRRVPKPSLSQSQSQIQAKIMAGLRRFIPGGSSQQSQGQQTRGQGGQQGQSLIQPAKAVYHGEDSVGAGSDHNYESFGRVIFNKLRERRNHNQWRRYQQISQKPVQLKQQAMITGYHTIPQNSY</sequence>
<gene>
    <name evidence="9" type="ORF">Fcan01_26180</name>
</gene>
<dbReference type="SUPFAM" id="SSF54373">
    <property type="entry name" value="FAD-linked reductases, C-terminal domain"/>
    <property type="match status" value="1"/>
</dbReference>
<keyword evidence="10" id="KW-1185">Reference proteome</keyword>
<keyword evidence="5" id="KW-0560">Oxidoreductase</keyword>
<dbReference type="Gene3D" id="4.10.450.10">
    <property type="entry name" value="Glucose Oxidase, domain 2"/>
    <property type="match status" value="1"/>
</dbReference>
<dbReference type="GO" id="GO:0050660">
    <property type="term" value="F:flavin adenine dinucleotide binding"/>
    <property type="evidence" value="ECO:0007669"/>
    <property type="project" value="InterPro"/>
</dbReference>
<evidence type="ECO:0000256" key="3">
    <source>
        <dbReference type="ARBA" id="ARBA00022630"/>
    </source>
</evidence>
<feature type="compositionally biased region" description="Basic residues" evidence="6">
    <location>
        <begin position="965"/>
        <end position="974"/>
    </location>
</feature>
<evidence type="ECO:0000256" key="2">
    <source>
        <dbReference type="ARBA" id="ARBA00010790"/>
    </source>
</evidence>
<keyword evidence="7" id="KW-1133">Transmembrane helix</keyword>
<evidence type="ECO:0000256" key="6">
    <source>
        <dbReference type="SAM" id="MobiDB-lite"/>
    </source>
</evidence>